<dbReference type="SUPFAM" id="SSF160467">
    <property type="entry name" value="PH0987 N-terminal domain-like"/>
    <property type="match status" value="1"/>
</dbReference>
<protein>
    <submittedName>
        <fullName evidence="5">5-oxoprolinase subunit PxpB</fullName>
        <ecNumber evidence="5">3.5.2.9</ecNumber>
    </submittedName>
</protein>
<dbReference type="EC" id="3.5.2.9" evidence="5"/>
<keyword evidence="6" id="KW-1185">Reference proteome</keyword>
<keyword evidence="1" id="KW-0547">Nucleotide-binding</keyword>
<dbReference type="Proteomes" id="UP000315303">
    <property type="component" value="Unassembled WGS sequence"/>
</dbReference>
<dbReference type="OrthoDB" id="9778567at2"/>
<dbReference type="Gene3D" id="2.40.100.10">
    <property type="entry name" value="Cyclophilin-like"/>
    <property type="match status" value="1"/>
</dbReference>
<dbReference type="SUPFAM" id="SSF50891">
    <property type="entry name" value="Cyclophilin-like"/>
    <property type="match status" value="1"/>
</dbReference>
<dbReference type="AlphaFoldDB" id="A0A502KWA4"/>
<sequence>MNDINPVPKRTIQIAGENALIIYFSSQVSEKTANEIKLATLKIQQTLSHYLLDLTPSYASLLVTFDMNKVDHHHLRNELRKLLATIEEVQEAHEQRVIELPVCYDIDFAPELNLIAKHAQISCDEVIRLHQSMIYSVYAIGFAPGFAYLGEVDSKIAMPRLATPRLKVPKGAVAIADRQTAIYPNVSPGGWNIIGCSPVNMFDQNATPTMPVNVGDKVKFNSISKEEFFALGGELPIFND</sequence>
<dbReference type="NCBIfam" id="TIGR00370">
    <property type="entry name" value="5-oxoprolinase subunit PxpB"/>
    <property type="match status" value="1"/>
</dbReference>
<keyword evidence="3" id="KW-0067">ATP-binding</keyword>
<proteinExistence type="predicted"/>
<evidence type="ECO:0000313" key="5">
    <source>
        <dbReference type="EMBL" id="TPH13953.1"/>
    </source>
</evidence>
<dbReference type="Gene3D" id="3.30.1360.40">
    <property type="match status" value="1"/>
</dbReference>
<keyword evidence="2 5" id="KW-0378">Hydrolase</keyword>
<reference evidence="5 6" key="1">
    <citation type="submission" date="2019-01" db="EMBL/GenBank/DDBJ databases">
        <title>Litorilituus lipolytica sp. nov., isolated from intertidal sand of the Yellow Sea in China.</title>
        <authorList>
            <person name="Liu A."/>
        </authorList>
    </citation>
    <scope>NUCLEOTIDE SEQUENCE [LARGE SCALE GENOMIC DNA]</scope>
    <source>
        <strain evidence="5 6">RZ04</strain>
    </source>
</reference>
<dbReference type="EMBL" id="SAWY01000027">
    <property type="protein sequence ID" value="TPH13953.1"/>
    <property type="molecule type" value="Genomic_DNA"/>
</dbReference>
<name>A0A502KWA4_9GAMM</name>
<feature type="domain" description="Carboxyltransferase" evidence="4">
    <location>
        <begin position="10"/>
        <end position="211"/>
    </location>
</feature>
<evidence type="ECO:0000259" key="4">
    <source>
        <dbReference type="SMART" id="SM00796"/>
    </source>
</evidence>
<dbReference type="PANTHER" id="PTHR34698:SF2">
    <property type="entry name" value="5-OXOPROLINASE SUBUNIT B"/>
    <property type="match status" value="1"/>
</dbReference>
<dbReference type="InterPro" id="IPR003833">
    <property type="entry name" value="CT_C_D"/>
</dbReference>
<dbReference type="RefSeq" id="WP_140604134.1">
    <property type="nucleotide sequence ID" value="NZ_SAWY01000027.1"/>
</dbReference>
<dbReference type="PANTHER" id="PTHR34698">
    <property type="entry name" value="5-OXOPROLINASE SUBUNIT B"/>
    <property type="match status" value="1"/>
</dbReference>
<evidence type="ECO:0000256" key="3">
    <source>
        <dbReference type="ARBA" id="ARBA00022840"/>
    </source>
</evidence>
<dbReference type="Pfam" id="PF02682">
    <property type="entry name" value="CT_C_D"/>
    <property type="match status" value="1"/>
</dbReference>
<dbReference type="GO" id="GO:0017168">
    <property type="term" value="F:5-oxoprolinase (ATP-hydrolyzing) activity"/>
    <property type="evidence" value="ECO:0007669"/>
    <property type="project" value="UniProtKB-EC"/>
</dbReference>
<evidence type="ECO:0000256" key="2">
    <source>
        <dbReference type="ARBA" id="ARBA00022801"/>
    </source>
</evidence>
<dbReference type="SMART" id="SM00796">
    <property type="entry name" value="AHS1"/>
    <property type="match status" value="1"/>
</dbReference>
<organism evidence="5 6">
    <name type="scientific">Litorilituus lipolyticus</name>
    <dbReference type="NCBI Taxonomy" id="2491017"/>
    <lineage>
        <taxon>Bacteria</taxon>
        <taxon>Pseudomonadati</taxon>
        <taxon>Pseudomonadota</taxon>
        <taxon>Gammaproteobacteria</taxon>
        <taxon>Alteromonadales</taxon>
        <taxon>Colwelliaceae</taxon>
        <taxon>Litorilituus</taxon>
    </lineage>
</organism>
<dbReference type="GO" id="GO:0005524">
    <property type="term" value="F:ATP binding"/>
    <property type="evidence" value="ECO:0007669"/>
    <property type="project" value="UniProtKB-KW"/>
</dbReference>
<dbReference type="InterPro" id="IPR010016">
    <property type="entry name" value="PxpB"/>
</dbReference>
<comment type="caution">
    <text evidence="5">The sequence shown here is derived from an EMBL/GenBank/DDBJ whole genome shotgun (WGS) entry which is preliminary data.</text>
</comment>
<dbReference type="InterPro" id="IPR029000">
    <property type="entry name" value="Cyclophilin-like_dom_sf"/>
</dbReference>
<evidence type="ECO:0000313" key="6">
    <source>
        <dbReference type="Proteomes" id="UP000315303"/>
    </source>
</evidence>
<gene>
    <name evidence="5" type="primary">pxpB</name>
    <name evidence="5" type="ORF">EPA86_12620</name>
</gene>
<evidence type="ECO:0000256" key="1">
    <source>
        <dbReference type="ARBA" id="ARBA00022741"/>
    </source>
</evidence>
<accession>A0A502KWA4</accession>